<accession>A0A2H4UX52</accession>
<name>A0A2H4UX52_9VIRU</name>
<feature type="transmembrane region" description="Helical" evidence="1">
    <location>
        <begin position="33"/>
        <end position="56"/>
    </location>
</feature>
<proteinExistence type="predicted"/>
<feature type="transmembrane region" description="Helical" evidence="1">
    <location>
        <begin position="76"/>
        <end position="97"/>
    </location>
</feature>
<dbReference type="Proteomes" id="UP000290195">
    <property type="component" value="Segment"/>
</dbReference>
<reference evidence="2" key="1">
    <citation type="journal article" date="2018" name="Infect. Genet. Evol.">
        <title>The dynamic evolution of Drosophila innubila Nudivirus.</title>
        <authorList>
            <person name="Hill T."/>
            <person name="Unckless R.L."/>
        </authorList>
    </citation>
    <scope>NUCLEOTIDE SEQUENCE [LARGE SCALE GENOMIC DNA]</scope>
    <source>
        <strain evidence="2">DiNV_CH01M</strain>
    </source>
</reference>
<keyword evidence="1" id="KW-0472">Membrane</keyword>
<protein>
    <submittedName>
        <fullName evidence="2">GrBNV_gp95-like protein</fullName>
    </submittedName>
</protein>
<organism evidence="2">
    <name type="scientific">Drosophila innubila nudivirus</name>
    <dbReference type="NCBI Taxonomy" id="2057187"/>
    <lineage>
        <taxon>Viruses</taxon>
        <taxon>Viruses incertae sedis</taxon>
        <taxon>Naldaviricetes</taxon>
        <taxon>Lefavirales</taxon>
        <taxon>Nudiviridae</taxon>
        <taxon>Alphanudivirus</taxon>
        <taxon>Alphanudivirus droinnubilae</taxon>
    </lineage>
</organism>
<keyword evidence="1" id="KW-1133">Transmembrane helix</keyword>
<keyword evidence="3" id="KW-1185">Reference proteome</keyword>
<keyword evidence="1" id="KW-0812">Transmembrane</keyword>
<gene>
    <name evidence="2" type="ORF">DiNV_CH01M_ORF16</name>
</gene>
<evidence type="ECO:0000313" key="2">
    <source>
        <dbReference type="EMBL" id="ATZ81498.1"/>
    </source>
</evidence>
<dbReference type="EMBL" id="MF966379">
    <property type="protein sequence ID" value="ATZ81498.1"/>
    <property type="molecule type" value="Genomic_DNA"/>
</dbReference>
<dbReference type="OrthoDB" id="39421at10239"/>
<evidence type="ECO:0000313" key="3">
    <source>
        <dbReference type="Proteomes" id="UP000290195"/>
    </source>
</evidence>
<sequence length="112" mass="12126">MSSSIKTDRLTSNGRLIPSECANLSRSIKMSSMIVLVLIVLALILLVAAIMCNYLYKTDNSSSSASEAKEKNKKQVVGILTITSTVLVFLATFSAIWQYSVSSKTAKSCLPM</sequence>
<evidence type="ECO:0000256" key="1">
    <source>
        <dbReference type="SAM" id="Phobius"/>
    </source>
</evidence>